<evidence type="ECO:0000313" key="1">
    <source>
        <dbReference type="EMBL" id="NPT30825.1"/>
    </source>
</evidence>
<keyword evidence="2" id="KW-1185">Reference proteome</keyword>
<proteinExistence type="predicted"/>
<organism evidence="1 2">
    <name type="scientific">Vreelandella venusta</name>
    <dbReference type="NCBI Taxonomy" id="44935"/>
    <lineage>
        <taxon>Bacteria</taxon>
        <taxon>Pseudomonadati</taxon>
        <taxon>Pseudomonadota</taxon>
        <taxon>Gammaproteobacteria</taxon>
        <taxon>Oceanospirillales</taxon>
        <taxon>Halomonadaceae</taxon>
        <taxon>Vreelandella</taxon>
    </lineage>
</organism>
<gene>
    <name evidence="1" type="ORF">DDR56_09655</name>
</gene>
<dbReference type="EMBL" id="QDKN01000003">
    <property type="protein sequence ID" value="NPT30825.1"/>
    <property type="molecule type" value="Genomic_DNA"/>
</dbReference>
<name>A0ABX2BE08_9GAMM</name>
<evidence type="ECO:0000313" key="2">
    <source>
        <dbReference type="Proteomes" id="UP001318401"/>
    </source>
</evidence>
<sequence>MKLLLNLSPVRSEVATTAYIHGTVLTVNGIGYDLSELPDDARAQHPELGIVKRNGDEYECSIRLGHGPSAPHETRFPIPIVLENHNGPIELPLYDVVPEAEDEVIE</sequence>
<accession>A0ABX2BE08</accession>
<dbReference type="Proteomes" id="UP001318401">
    <property type="component" value="Unassembled WGS sequence"/>
</dbReference>
<dbReference type="RefSeq" id="WP_125747807.1">
    <property type="nucleotide sequence ID" value="NZ_CP034367.1"/>
</dbReference>
<comment type="caution">
    <text evidence="1">The sequence shown here is derived from an EMBL/GenBank/DDBJ whole genome shotgun (WGS) entry which is preliminary data.</text>
</comment>
<reference evidence="1 2" key="1">
    <citation type="submission" date="2018-04" db="EMBL/GenBank/DDBJ databases">
        <authorList>
            <person name="Li G."/>
            <person name="Du W."/>
            <person name="Bai Y."/>
        </authorList>
    </citation>
    <scope>NUCLEOTIDE SEQUENCE [LARGE SCALE GENOMIC DNA]</scope>
    <source>
        <strain evidence="1 2">YYYZ-3</strain>
    </source>
</reference>
<protein>
    <submittedName>
        <fullName evidence="1">Uncharacterized protein</fullName>
    </submittedName>
</protein>